<organism evidence="1 2">
    <name type="scientific">Colletotrichum truncatum</name>
    <name type="common">Anthracnose fungus</name>
    <name type="synonym">Colletotrichum capsici</name>
    <dbReference type="NCBI Taxonomy" id="5467"/>
    <lineage>
        <taxon>Eukaryota</taxon>
        <taxon>Fungi</taxon>
        <taxon>Dikarya</taxon>
        <taxon>Ascomycota</taxon>
        <taxon>Pezizomycotina</taxon>
        <taxon>Sordariomycetes</taxon>
        <taxon>Hypocreomycetidae</taxon>
        <taxon>Glomerellales</taxon>
        <taxon>Glomerellaceae</taxon>
        <taxon>Colletotrichum</taxon>
        <taxon>Colletotrichum truncatum species complex</taxon>
    </lineage>
</organism>
<evidence type="ECO:0000313" key="2">
    <source>
        <dbReference type="Proteomes" id="UP000805649"/>
    </source>
</evidence>
<accession>A0ACC3ZKV3</accession>
<comment type="caution">
    <text evidence="1">The sequence shown here is derived from an EMBL/GenBank/DDBJ whole genome shotgun (WGS) entry which is preliminary data.</text>
</comment>
<proteinExistence type="predicted"/>
<sequence length="169" mass="18701">MQVTIATIAATLAFIGTVSAGQPKMFFDINCYGKCIESCMMTPEDAKNGYPCEEICSRKIECFDEKEHDRDIYSFHQNRQTWQARIKAMGLSKNKNAPLKNVKAHSSDDKKTEAAQTTPDLSKNIISEVTIVPSPTKEASVSVTEKAAEKVHTMATKSSATRYDNNTQA</sequence>
<dbReference type="Proteomes" id="UP000805649">
    <property type="component" value="Unassembled WGS sequence"/>
</dbReference>
<dbReference type="EMBL" id="VUJX02000001">
    <property type="protein sequence ID" value="KAL0944771.1"/>
    <property type="molecule type" value="Genomic_DNA"/>
</dbReference>
<gene>
    <name evidence="1" type="ORF">CTRU02_202658</name>
</gene>
<protein>
    <submittedName>
        <fullName evidence="1">Uncharacterized protein</fullName>
    </submittedName>
</protein>
<reference evidence="1 2" key="1">
    <citation type="journal article" date="2020" name="Phytopathology">
        <title>Genome Sequence Resources of Colletotrichum truncatum, C. plurivorum, C. musicola, and C. sojae: Four Species Pathogenic to Soybean (Glycine max).</title>
        <authorList>
            <person name="Rogerio F."/>
            <person name="Boufleur T.R."/>
            <person name="Ciampi-Guillardi M."/>
            <person name="Sukno S.A."/>
            <person name="Thon M.R."/>
            <person name="Massola Junior N.S."/>
            <person name="Baroncelli R."/>
        </authorList>
    </citation>
    <scope>NUCLEOTIDE SEQUENCE [LARGE SCALE GENOMIC DNA]</scope>
    <source>
        <strain evidence="1 2">CMES1059</strain>
    </source>
</reference>
<name>A0ACC3ZKV3_COLTU</name>
<evidence type="ECO:0000313" key="1">
    <source>
        <dbReference type="EMBL" id="KAL0944771.1"/>
    </source>
</evidence>
<keyword evidence="2" id="KW-1185">Reference proteome</keyword>